<dbReference type="EMBL" id="MVBN01000004">
    <property type="protein sequence ID" value="OOK74840.1"/>
    <property type="molecule type" value="Genomic_DNA"/>
</dbReference>
<proteinExistence type="predicted"/>
<organism evidence="2 3">
    <name type="scientific">Mycobacterium kansasii</name>
    <dbReference type="NCBI Taxonomy" id="1768"/>
    <lineage>
        <taxon>Bacteria</taxon>
        <taxon>Bacillati</taxon>
        <taxon>Actinomycetota</taxon>
        <taxon>Actinomycetes</taxon>
        <taxon>Mycobacteriales</taxon>
        <taxon>Mycobacteriaceae</taxon>
        <taxon>Mycobacterium</taxon>
    </lineage>
</organism>
<comment type="caution">
    <text evidence="2">The sequence shown here is derived from an EMBL/GenBank/DDBJ whole genome shotgun (WGS) entry which is preliminary data.</text>
</comment>
<gene>
    <name evidence="2" type="ORF">BZL29_4264</name>
</gene>
<dbReference type="Proteomes" id="UP000188532">
    <property type="component" value="Unassembled WGS sequence"/>
</dbReference>
<protein>
    <submittedName>
        <fullName evidence="2">Uncharacterized protein</fullName>
    </submittedName>
</protein>
<evidence type="ECO:0000313" key="2">
    <source>
        <dbReference type="EMBL" id="OOK74840.1"/>
    </source>
</evidence>
<dbReference type="AlphaFoldDB" id="A0A1V3X6S2"/>
<name>A0A1V3X6S2_MYCKA</name>
<accession>A0A1V3X6S2</accession>
<reference evidence="2 3" key="1">
    <citation type="submission" date="2017-02" db="EMBL/GenBank/DDBJ databases">
        <title>Complete genome sequences of Mycobacterium kansasii strains isolated from rhesus macaques.</title>
        <authorList>
            <person name="Panda A."/>
            <person name="Nagaraj S."/>
            <person name="Zhao X."/>
            <person name="Tettelin H."/>
            <person name="Detolla L.J."/>
        </authorList>
    </citation>
    <scope>NUCLEOTIDE SEQUENCE [LARGE SCALE GENOMIC DNA]</scope>
    <source>
        <strain evidence="2 3">11-3469</strain>
    </source>
</reference>
<evidence type="ECO:0000256" key="1">
    <source>
        <dbReference type="SAM" id="MobiDB-lite"/>
    </source>
</evidence>
<sequence length="71" mass="7304">MDAGQSAVALAHSGTDGFDDDCFPHASAPISIPVPAPPTSKASKPSKRSLATFGGPSNVSQRNPDVVWRVT</sequence>
<feature type="region of interest" description="Disordered" evidence="1">
    <location>
        <begin position="29"/>
        <end position="71"/>
    </location>
</feature>
<evidence type="ECO:0000313" key="3">
    <source>
        <dbReference type="Proteomes" id="UP000188532"/>
    </source>
</evidence>